<feature type="binding site" evidence="11">
    <location>
        <begin position="79"/>
        <end position="80"/>
    </location>
    <ligand>
        <name>beta-D-galactose</name>
        <dbReference type="ChEBI" id="CHEBI:27667"/>
    </ligand>
</feature>
<evidence type="ECO:0000256" key="11">
    <source>
        <dbReference type="PIRSR" id="PIRSR005096-3"/>
    </source>
</evidence>
<dbReference type="InterPro" id="IPR011013">
    <property type="entry name" value="Gal_mutarotase_sf_dom"/>
</dbReference>
<evidence type="ECO:0000313" key="13">
    <source>
        <dbReference type="Proteomes" id="UP000006546"/>
    </source>
</evidence>
<dbReference type="KEGG" id="tbe:Trebr_1182"/>
<dbReference type="UniPathway" id="UPA00242"/>
<dbReference type="eggNOG" id="COG2017">
    <property type="taxonomic scope" value="Bacteria"/>
</dbReference>
<feature type="binding site" evidence="10">
    <location>
        <position position="249"/>
    </location>
    <ligand>
        <name>beta-D-galactose</name>
        <dbReference type="ChEBI" id="CHEBI:27667"/>
    </ligand>
</feature>
<dbReference type="Pfam" id="PF01263">
    <property type="entry name" value="Aldose_epim"/>
    <property type="match status" value="1"/>
</dbReference>
<comment type="pathway">
    <text evidence="2 8">Carbohydrate metabolism; hexose metabolism.</text>
</comment>
<accession>F4LL13</accession>
<organism evidence="12 13">
    <name type="scientific">Treponema brennaborense (strain DSM 12168 / CIP 105900 / DD5/3)</name>
    <dbReference type="NCBI Taxonomy" id="906968"/>
    <lineage>
        <taxon>Bacteria</taxon>
        <taxon>Pseudomonadati</taxon>
        <taxon>Spirochaetota</taxon>
        <taxon>Spirochaetia</taxon>
        <taxon>Spirochaetales</taxon>
        <taxon>Treponemataceae</taxon>
        <taxon>Treponema</taxon>
    </lineage>
</organism>
<name>F4LL13_TREBD</name>
<dbReference type="EC" id="5.1.3.3" evidence="4 8"/>
<sequence length="347" mass="38181">MKINKRKYGLLSDGTKAYLYTIDNGGMSFSVTNYGCVVTSIVLPSKSGRKDDIILGPATFGGLVDSTACYGSFVGRFANRISGARFSLDGTEYVLDKNDGENCLHGGYFRWDKQIWDSEIVETATGSGVRFTRTSPDGEQGMPGTMQVEVTYLLNEHDELVMHYDAVCDKSTPVNFTNHSYFNLKGQGAGNIGNHVFTINCDSYLEADEHRIPSGKILPVEGTVFDFRAGKAIGPGLETGDFNGAAGYDHCYCIERKKGKLQKFASVYEPDSGRTMTVSTDQPGVQLYTANWIEGDQGKNGMYYRNHGGFCLETQQYPDAPNKPEFPCCILKAGEKYGTTTIYGFSW</sequence>
<dbReference type="EMBL" id="CP002696">
    <property type="protein sequence ID" value="AEE16610.1"/>
    <property type="molecule type" value="Genomic_DNA"/>
</dbReference>
<evidence type="ECO:0000256" key="2">
    <source>
        <dbReference type="ARBA" id="ARBA00005028"/>
    </source>
</evidence>
<dbReference type="Proteomes" id="UP000006546">
    <property type="component" value="Chromosome"/>
</dbReference>
<dbReference type="PANTHER" id="PTHR10091:SF0">
    <property type="entry name" value="GALACTOSE MUTAROTASE"/>
    <property type="match status" value="1"/>
</dbReference>
<dbReference type="InterPro" id="IPR008183">
    <property type="entry name" value="Aldose_1/G6P_1-epimerase"/>
</dbReference>
<dbReference type="NCBIfam" id="NF008277">
    <property type="entry name" value="PRK11055.1"/>
    <property type="match status" value="1"/>
</dbReference>
<dbReference type="OrthoDB" id="9779408at2"/>
<dbReference type="InterPro" id="IPR047215">
    <property type="entry name" value="Galactose_mutarotase-like"/>
</dbReference>
<feature type="binding site" evidence="11">
    <location>
        <begin position="179"/>
        <end position="181"/>
    </location>
    <ligand>
        <name>beta-D-galactose</name>
        <dbReference type="ChEBI" id="CHEBI:27667"/>
    </ligand>
</feature>
<evidence type="ECO:0000256" key="6">
    <source>
        <dbReference type="ARBA" id="ARBA00023235"/>
    </source>
</evidence>
<evidence type="ECO:0000256" key="9">
    <source>
        <dbReference type="PIRSR" id="PIRSR005096-1"/>
    </source>
</evidence>
<evidence type="ECO:0000256" key="1">
    <source>
        <dbReference type="ARBA" id="ARBA00001614"/>
    </source>
</evidence>
<dbReference type="GO" id="GO:0006006">
    <property type="term" value="P:glucose metabolic process"/>
    <property type="evidence" value="ECO:0007669"/>
    <property type="project" value="TreeGrafter"/>
</dbReference>
<proteinExistence type="inferred from homology"/>
<dbReference type="PIRSF" id="PIRSF005096">
    <property type="entry name" value="GALM"/>
    <property type="match status" value="1"/>
</dbReference>
<dbReference type="Gene3D" id="2.70.98.10">
    <property type="match status" value="1"/>
</dbReference>
<dbReference type="InterPro" id="IPR015443">
    <property type="entry name" value="Aldose_1-epimerase"/>
</dbReference>
<dbReference type="GO" id="GO:0004034">
    <property type="term" value="F:aldose 1-epimerase activity"/>
    <property type="evidence" value="ECO:0007669"/>
    <property type="project" value="UniProtKB-EC"/>
</dbReference>
<comment type="similarity">
    <text evidence="3 8">Belongs to the aldose epimerase family.</text>
</comment>
<keyword evidence="13" id="KW-1185">Reference proteome</keyword>
<dbReference type="SUPFAM" id="SSF74650">
    <property type="entry name" value="Galactose mutarotase-like"/>
    <property type="match status" value="1"/>
</dbReference>
<dbReference type="AlphaFoldDB" id="F4LL13"/>
<comment type="catalytic activity">
    <reaction evidence="1 8">
        <text>alpha-D-glucose = beta-D-glucose</text>
        <dbReference type="Rhea" id="RHEA:10264"/>
        <dbReference type="ChEBI" id="CHEBI:15903"/>
        <dbReference type="ChEBI" id="CHEBI:17925"/>
        <dbReference type="EC" id="5.1.3.3"/>
    </reaction>
</comment>
<dbReference type="RefSeq" id="WP_013758317.1">
    <property type="nucleotide sequence ID" value="NC_015500.1"/>
</dbReference>
<evidence type="ECO:0000256" key="4">
    <source>
        <dbReference type="ARBA" id="ARBA00013185"/>
    </source>
</evidence>
<evidence type="ECO:0000313" key="12">
    <source>
        <dbReference type="EMBL" id="AEE16610.1"/>
    </source>
</evidence>
<dbReference type="GO" id="GO:0030246">
    <property type="term" value="F:carbohydrate binding"/>
    <property type="evidence" value="ECO:0007669"/>
    <property type="project" value="InterPro"/>
</dbReference>
<evidence type="ECO:0000256" key="3">
    <source>
        <dbReference type="ARBA" id="ARBA00006206"/>
    </source>
</evidence>
<dbReference type="PROSITE" id="PS00545">
    <property type="entry name" value="ALDOSE_1_EPIMERASE"/>
    <property type="match status" value="1"/>
</dbReference>
<dbReference type="HOGENOM" id="CLU_031753_1_1_12"/>
<keyword evidence="7 8" id="KW-0119">Carbohydrate metabolism</keyword>
<dbReference type="PANTHER" id="PTHR10091">
    <property type="entry name" value="ALDOSE-1-EPIMERASE"/>
    <property type="match status" value="1"/>
</dbReference>
<feature type="active site" description="Proton donor" evidence="9">
    <location>
        <position position="179"/>
    </location>
</feature>
<keyword evidence="6 8" id="KW-0413">Isomerase</keyword>
<dbReference type="STRING" id="906968.Trebr_1182"/>
<dbReference type="InterPro" id="IPR018052">
    <property type="entry name" value="Ald1_epimerase_CS"/>
</dbReference>
<dbReference type="CDD" id="cd09019">
    <property type="entry name" value="galactose_mutarotase_like"/>
    <property type="match status" value="1"/>
</dbReference>
<evidence type="ECO:0000256" key="5">
    <source>
        <dbReference type="ARBA" id="ARBA00014165"/>
    </source>
</evidence>
<evidence type="ECO:0000256" key="7">
    <source>
        <dbReference type="ARBA" id="ARBA00023277"/>
    </source>
</evidence>
<protein>
    <recommendedName>
        <fullName evidence="5 8">Aldose 1-epimerase</fullName>
        <ecNumber evidence="4 8">5.1.3.3</ecNumber>
    </recommendedName>
</protein>
<dbReference type="GO" id="GO:0033499">
    <property type="term" value="P:galactose catabolic process via UDP-galactose, Leloir pathway"/>
    <property type="evidence" value="ECO:0007669"/>
    <property type="project" value="TreeGrafter"/>
</dbReference>
<gene>
    <name evidence="12" type="ordered locus">Trebr_1182</name>
</gene>
<feature type="active site" description="Proton acceptor" evidence="9">
    <location>
        <position position="313"/>
    </location>
</feature>
<dbReference type="InterPro" id="IPR014718">
    <property type="entry name" value="GH-type_carb-bd"/>
</dbReference>
<evidence type="ECO:0000256" key="10">
    <source>
        <dbReference type="PIRSR" id="PIRSR005096-2"/>
    </source>
</evidence>
<reference evidence="13" key="1">
    <citation type="submission" date="2011-04" db="EMBL/GenBank/DDBJ databases">
        <title>The complete genome of Treponema brennaborense DSM 12168.</title>
        <authorList>
            <person name="Lucas S."/>
            <person name="Han J."/>
            <person name="Lapidus A."/>
            <person name="Bruce D."/>
            <person name="Goodwin L."/>
            <person name="Pitluck S."/>
            <person name="Peters L."/>
            <person name="Kyrpides N."/>
            <person name="Mavromatis K."/>
            <person name="Ivanova N."/>
            <person name="Mikhailova N."/>
            <person name="Pagani I."/>
            <person name="Teshima H."/>
            <person name="Detter J.C."/>
            <person name="Tapia R."/>
            <person name="Han C."/>
            <person name="Land M."/>
            <person name="Hauser L."/>
            <person name="Markowitz V."/>
            <person name="Cheng J.-F."/>
            <person name="Hugenholtz P."/>
            <person name="Woyke T."/>
            <person name="Wu D."/>
            <person name="Gronow S."/>
            <person name="Wellnitz S."/>
            <person name="Brambilla E."/>
            <person name="Klenk H.-P."/>
            <person name="Eisen J.A."/>
        </authorList>
    </citation>
    <scope>NUCLEOTIDE SEQUENCE [LARGE SCALE GENOMIC DNA]</scope>
    <source>
        <strain evidence="13">DSM 12168 / CIP 105900 / DD5/3</strain>
    </source>
</reference>
<evidence type="ECO:0000256" key="8">
    <source>
        <dbReference type="PIRNR" id="PIRNR005096"/>
    </source>
</evidence>